<accession>A0ABQ5H5M6</accession>
<reference evidence="1" key="1">
    <citation type="journal article" date="2022" name="Int. J. Mol. Sci.">
        <title>Draft Genome of Tanacetum Coccineum: Genomic Comparison of Closely Related Tanacetum-Family Plants.</title>
        <authorList>
            <person name="Yamashiro T."/>
            <person name="Shiraishi A."/>
            <person name="Nakayama K."/>
            <person name="Satake H."/>
        </authorList>
    </citation>
    <scope>NUCLEOTIDE SEQUENCE</scope>
</reference>
<evidence type="ECO:0000313" key="2">
    <source>
        <dbReference type="Proteomes" id="UP001151760"/>
    </source>
</evidence>
<protein>
    <submittedName>
        <fullName evidence="1">Uncharacterized protein</fullName>
    </submittedName>
</protein>
<evidence type="ECO:0000313" key="1">
    <source>
        <dbReference type="EMBL" id="GJT83193.1"/>
    </source>
</evidence>
<dbReference type="Proteomes" id="UP001151760">
    <property type="component" value="Unassembled WGS sequence"/>
</dbReference>
<name>A0ABQ5H5M6_9ASTR</name>
<gene>
    <name evidence="1" type="ORF">Tco_1057535</name>
</gene>
<proteinExistence type="predicted"/>
<sequence>MEILPVSTSNNIAVGDLRDPIWIKLVSIGYGFGPVYELTTHSYGESITYVLEDPILQAGNPVKEVLTNCTYLITSRSSRNRRLFYGGGSLLQLTSYGKISNGKLLLMGQSGGEVPCQKRHQTDIFPKVSASFVVIEEDWSRIDDELLFGPV</sequence>
<dbReference type="EMBL" id="BQNB010019239">
    <property type="protein sequence ID" value="GJT83193.1"/>
    <property type="molecule type" value="Genomic_DNA"/>
</dbReference>
<reference evidence="1" key="2">
    <citation type="submission" date="2022-01" db="EMBL/GenBank/DDBJ databases">
        <authorList>
            <person name="Yamashiro T."/>
            <person name="Shiraishi A."/>
            <person name="Satake H."/>
            <person name="Nakayama K."/>
        </authorList>
    </citation>
    <scope>NUCLEOTIDE SEQUENCE</scope>
</reference>
<organism evidence="1 2">
    <name type="scientific">Tanacetum coccineum</name>
    <dbReference type="NCBI Taxonomy" id="301880"/>
    <lineage>
        <taxon>Eukaryota</taxon>
        <taxon>Viridiplantae</taxon>
        <taxon>Streptophyta</taxon>
        <taxon>Embryophyta</taxon>
        <taxon>Tracheophyta</taxon>
        <taxon>Spermatophyta</taxon>
        <taxon>Magnoliopsida</taxon>
        <taxon>eudicotyledons</taxon>
        <taxon>Gunneridae</taxon>
        <taxon>Pentapetalae</taxon>
        <taxon>asterids</taxon>
        <taxon>campanulids</taxon>
        <taxon>Asterales</taxon>
        <taxon>Asteraceae</taxon>
        <taxon>Asteroideae</taxon>
        <taxon>Anthemideae</taxon>
        <taxon>Anthemidinae</taxon>
        <taxon>Tanacetum</taxon>
    </lineage>
</organism>
<comment type="caution">
    <text evidence="1">The sequence shown here is derived from an EMBL/GenBank/DDBJ whole genome shotgun (WGS) entry which is preliminary data.</text>
</comment>
<keyword evidence="2" id="KW-1185">Reference proteome</keyword>